<protein>
    <submittedName>
        <fullName evidence="11">Uncharacterized protein LOC113204831</fullName>
    </submittedName>
</protein>
<sequence>MTTTCLPSRRSRSASMLAHLLECAPVLLLLLLLLAPSGSGFAVHHRHPHPHHLRHHGHHHPMSPESTVSPEHASSPPPINAEAVAVDALLEAVKAADLNDAAWGPAANDVDDGVPLFMKLLLRDTEMGAIFSEFSQPVAAAPVPGSSRNKTLASCVQPSRVTVGRAGAMVVEFPKDSGGSGDGGWWLVLSTQPGAADLFEATVSVYLSDAQDLKLLAAHPLPNATFLAVDVTKAMLELGGSWPRLVVDVTSPRTAAGAASAATTLEVAGWERGPLLVRALDWGEDATSQGGSGMRVWSDVPEDLMHPPRVRTRRRSHRKSATTTEGPAFTSAENPLQSAARSDIHRDGGEQDAADGDAFCHLESWTVSLEDLGWPFIVAPLTFNINFCAGRCPPSALGEKRYNASMNAIARTYIKLHRAAKASAGTSADDGANIPAAQCVPIRFKPIALLMRQNDGSIDLFTSYDLSADRCGCR</sequence>
<reference evidence="11" key="1">
    <citation type="submission" date="2025-08" db="UniProtKB">
        <authorList>
            <consortium name="RefSeq"/>
        </authorList>
    </citation>
    <scope>IDENTIFICATION</scope>
    <source>
        <tissue evidence="11">Whole organism</tissue>
    </source>
</reference>
<dbReference type="Pfam" id="PF00019">
    <property type="entry name" value="TGF_beta"/>
    <property type="match status" value="1"/>
</dbReference>
<keyword evidence="3" id="KW-0964">Secreted</keyword>
<evidence type="ECO:0000256" key="2">
    <source>
        <dbReference type="ARBA" id="ARBA00006656"/>
    </source>
</evidence>
<dbReference type="GO" id="GO:0005615">
    <property type="term" value="C:extracellular space"/>
    <property type="evidence" value="ECO:0007669"/>
    <property type="project" value="TreeGrafter"/>
</dbReference>
<feature type="compositionally biased region" description="Basic residues" evidence="7">
    <location>
        <begin position="45"/>
        <end position="61"/>
    </location>
</feature>
<evidence type="ECO:0000313" key="11">
    <source>
        <dbReference type="RefSeq" id="XP_026275942.2"/>
    </source>
</evidence>
<keyword evidence="5" id="KW-1015">Disulfide bond</keyword>
<comment type="similarity">
    <text evidence="2 6">Belongs to the TGF-beta family.</text>
</comment>
<keyword evidence="10" id="KW-1185">Reference proteome</keyword>
<dbReference type="Gene3D" id="2.10.90.10">
    <property type="entry name" value="Cystine-knot cytokines"/>
    <property type="match status" value="1"/>
</dbReference>
<dbReference type="GO" id="GO:0008083">
    <property type="term" value="F:growth factor activity"/>
    <property type="evidence" value="ECO:0007669"/>
    <property type="project" value="UniProtKB-KW"/>
</dbReference>
<evidence type="ECO:0000256" key="4">
    <source>
        <dbReference type="ARBA" id="ARBA00023030"/>
    </source>
</evidence>
<feature type="region of interest" description="Disordered" evidence="7">
    <location>
        <begin position="45"/>
        <end position="78"/>
    </location>
</feature>
<dbReference type="InterPro" id="IPR017948">
    <property type="entry name" value="TGFb_CS"/>
</dbReference>
<dbReference type="SUPFAM" id="SSF57501">
    <property type="entry name" value="Cystine-knot cytokines"/>
    <property type="match status" value="1"/>
</dbReference>
<feature type="region of interest" description="Disordered" evidence="7">
    <location>
        <begin position="286"/>
        <end position="352"/>
    </location>
</feature>
<dbReference type="InterPro" id="IPR001839">
    <property type="entry name" value="TGF-b_C"/>
</dbReference>
<dbReference type="RefSeq" id="XP_026275942.2">
    <property type="nucleotide sequence ID" value="XM_026420157.2"/>
</dbReference>
<dbReference type="InterPro" id="IPR029034">
    <property type="entry name" value="Cystine-knot_cytokine"/>
</dbReference>
<evidence type="ECO:0000256" key="3">
    <source>
        <dbReference type="ARBA" id="ARBA00022525"/>
    </source>
</evidence>
<evidence type="ECO:0000256" key="1">
    <source>
        <dbReference type="ARBA" id="ARBA00004613"/>
    </source>
</evidence>
<dbReference type="AlphaFoldDB" id="A0A6J1S4K0"/>
<dbReference type="PANTHER" id="PTHR11848:SF302">
    <property type="entry name" value="TGF-BETA FAMILY PROFILE DOMAIN-CONTAINING PROTEIN"/>
    <property type="match status" value="1"/>
</dbReference>
<keyword evidence="4 6" id="KW-0339">Growth factor</keyword>
<dbReference type="PROSITE" id="PS00250">
    <property type="entry name" value="TGF_BETA_1"/>
    <property type="match status" value="1"/>
</dbReference>
<feature type="signal peptide" evidence="8">
    <location>
        <begin position="1"/>
        <end position="40"/>
    </location>
</feature>
<evidence type="ECO:0000259" key="9">
    <source>
        <dbReference type="PROSITE" id="PS51362"/>
    </source>
</evidence>
<keyword evidence="8" id="KW-0732">Signal</keyword>
<feature type="chain" id="PRO_5038613440" evidence="8">
    <location>
        <begin position="41"/>
        <end position="474"/>
    </location>
</feature>
<dbReference type="PROSITE" id="PS51362">
    <property type="entry name" value="TGF_BETA_2"/>
    <property type="match status" value="1"/>
</dbReference>
<evidence type="ECO:0000256" key="8">
    <source>
        <dbReference type="SAM" id="SignalP"/>
    </source>
</evidence>
<dbReference type="Proteomes" id="UP000504606">
    <property type="component" value="Unplaced"/>
</dbReference>
<dbReference type="PANTHER" id="PTHR11848">
    <property type="entry name" value="TGF-BETA FAMILY"/>
    <property type="match status" value="1"/>
</dbReference>
<feature type="domain" description="TGF-beta family profile" evidence="9">
    <location>
        <begin position="341"/>
        <end position="474"/>
    </location>
</feature>
<dbReference type="GeneID" id="113204831"/>
<dbReference type="CDD" id="cd13756">
    <property type="entry name" value="TGF_beta_BMPs_GDFs"/>
    <property type="match status" value="1"/>
</dbReference>
<proteinExistence type="inferred from homology"/>
<evidence type="ECO:0000313" key="10">
    <source>
        <dbReference type="Proteomes" id="UP000504606"/>
    </source>
</evidence>
<feature type="compositionally biased region" description="Polar residues" evidence="7">
    <location>
        <begin position="331"/>
        <end position="340"/>
    </location>
</feature>
<dbReference type="SMART" id="SM00204">
    <property type="entry name" value="TGFB"/>
    <property type="match status" value="1"/>
</dbReference>
<dbReference type="InterPro" id="IPR015615">
    <property type="entry name" value="TGF-beta-rel"/>
</dbReference>
<gene>
    <name evidence="11" type="primary">LOC113204831</name>
</gene>
<dbReference type="GO" id="GO:0005125">
    <property type="term" value="F:cytokine activity"/>
    <property type="evidence" value="ECO:0007669"/>
    <property type="project" value="TreeGrafter"/>
</dbReference>
<name>A0A6J1S4K0_FRAOC</name>
<dbReference type="KEGG" id="foc:113204831"/>
<evidence type="ECO:0000256" key="7">
    <source>
        <dbReference type="SAM" id="MobiDB-lite"/>
    </source>
</evidence>
<comment type="subcellular location">
    <subcellularLocation>
        <location evidence="1">Secreted</location>
    </subcellularLocation>
</comment>
<dbReference type="OrthoDB" id="5949851at2759"/>
<accession>A0A6J1S4K0</accession>
<evidence type="ECO:0000256" key="6">
    <source>
        <dbReference type="RuleBase" id="RU000354"/>
    </source>
</evidence>
<feature type="compositionally biased region" description="Basic residues" evidence="7">
    <location>
        <begin position="308"/>
        <end position="320"/>
    </location>
</feature>
<organism evidence="10 11">
    <name type="scientific">Frankliniella occidentalis</name>
    <name type="common">Western flower thrips</name>
    <name type="synonym">Euthrips occidentalis</name>
    <dbReference type="NCBI Taxonomy" id="133901"/>
    <lineage>
        <taxon>Eukaryota</taxon>
        <taxon>Metazoa</taxon>
        <taxon>Ecdysozoa</taxon>
        <taxon>Arthropoda</taxon>
        <taxon>Hexapoda</taxon>
        <taxon>Insecta</taxon>
        <taxon>Pterygota</taxon>
        <taxon>Neoptera</taxon>
        <taxon>Paraneoptera</taxon>
        <taxon>Thysanoptera</taxon>
        <taxon>Terebrantia</taxon>
        <taxon>Thripoidea</taxon>
        <taxon>Thripidae</taxon>
        <taxon>Frankliniella</taxon>
    </lineage>
</organism>
<evidence type="ECO:0000256" key="5">
    <source>
        <dbReference type="ARBA" id="ARBA00023157"/>
    </source>
</evidence>